<accession>A0A9P6JM20</accession>
<dbReference type="EMBL" id="MU157886">
    <property type="protein sequence ID" value="KAF9525305.1"/>
    <property type="molecule type" value="Genomic_DNA"/>
</dbReference>
<comment type="similarity">
    <text evidence="1">Belongs to the peptidase C14B family.</text>
</comment>
<dbReference type="Gene3D" id="3.40.50.1460">
    <property type="match status" value="1"/>
</dbReference>
<dbReference type="InterPro" id="IPR011600">
    <property type="entry name" value="Pept_C14_caspase"/>
</dbReference>
<dbReference type="PANTHER" id="PTHR48104">
    <property type="entry name" value="METACASPASE-4"/>
    <property type="match status" value="1"/>
</dbReference>
<dbReference type="Pfam" id="PF00656">
    <property type="entry name" value="Peptidase_C14"/>
    <property type="match status" value="1"/>
</dbReference>
<evidence type="ECO:0000256" key="1">
    <source>
        <dbReference type="ARBA" id="ARBA00009005"/>
    </source>
</evidence>
<keyword evidence="4" id="KW-1185">Reference proteome</keyword>
<dbReference type="GO" id="GO:0005737">
    <property type="term" value="C:cytoplasm"/>
    <property type="evidence" value="ECO:0007669"/>
    <property type="project" value="TreeGrafter"/>
</dbReference>
<dbReference type="PANTHER" id="PTHR48104:SF30">
    <property type="entry name" value="METACASPASE-1"/>
    <property type="match status" value="1"/>
</dbReference>
<proteinExistence type="inferred from homology"/>
<evidence type="ECO:0000313" key="3">
    <source>
        <dbReference type="EMBL" id="KAF9525305.1"/>
    </source>
</evidence>
<dbReference type="Proteomes" id="UP000807306">
    <property type="component" value="Unassembled WGS sequence"/>
</dbReference>
<dbReference type="GO" id="GO:0004197">
    <property type="term" value="F:cysteine-type endopeptidase activity"/>
    <property type="evidence" value="ECO:0007669"/>
    <property type="project" value="InterPro"/>
</dbReference>
<comment type="caution">
    <text evidence="3">The sequence shown here is derived from an EMBL/GenBank/DDBJ whole genome shotgun (WGS) entry which is preliminary data.</text>
</comment>
<evidence type="ECO:0000259" key="2">
    <source>
        <dbReference type="Pfam" id="PF00656"/>
    </source>
</evidence>
<organism evidence="3 4">
    <name type="scientific">Crepidotus variabilis</name>
    <dbReference type="NCBI Taxonomy" id="179855"/>
    <lineage>
        <taxon>Eukaryota</taxon>
        <taxon>Fungi</taxon>
        <taxon>Dikarya</taxon>
        <taxon>Basidiomycota</taxon>
        <taxon>Agaricomycotina</taxon>
        <taxon>Agaricomycetes</taxon>
        <taxon>Agaricomycetidae</taxon>
        <taxon>Agaricales</taxon>
        <taxon>Agaricineae</taxon>
        <taxon>Crepidotaceae</taxon>
        <taxon>Crepidotus</taxon>
    </lineage>
</organism>
<dbReference type="InterPro" id="IPR050452">
    <property type="entry name" value="Metacaspase"/>
</dbReference>
<dbReference type="GO" id="GO:0006508">
    <property type="term" value="P:proteolysis"/>
    <property type="evidence" value="ECO:0007669"/>
    <property type="project" value="InterPro"/>
</dbReference>
<evidence type="ECO:0000313" key="4">
    <source>
        <dbReference type="Proteomes" id="UP000807306"/>
    </source>
</evidence>
<protein>
    <submittedName>
        <fullName evidence="3">Caspase domain-containing protein</fullName>
    </submittedName>
</protein>
<name>A0A9P6JM20_9AGAR</name>
<dbReference type="AlphaFoldDB" id="A0A9P6JM20"/>
<sequence>MPPPILALIIGINEYVSDEYDDLHGAVADANAFEAYLKEHLDVPSSNITSLRNLEASRSGIIVGFERLRDNPKYAKGECAIVIFYAGHGAQVDKPEGWEEWSTASGKIEELCPSDIGVPTTIVIKGEEYQDVLPGIPDRTISTMLNHISDIKGNNITLILDCCSSGGINRSATSLDPKEYIPRRIRHPPPINPSLDEKIWSKASPSRGGRAAVGFAGQYQASHVLLAACGRDQFAYETKTGQRGMFTTTLMKVLESENIHSLTYTSLMHKLRMPAQQTPHCEGQGVSWRLFNNSDIGADETLILTKREKEGPIVMHAGEAQGVTYGSLYSIHATNLIDNGASPNPPLGFLSVKAVEAFSSTIDFEGAKFSVPRLCYAKLVQAAVQKLAIHSDNKEWLNTIFPSTTLERLHVTIVDEVESCNLELTFSNGHVFFDRRDSIVAPLLGTRMRHTVQGNDTRKIQDVVRCFRHFHYHVTRSGPNEFRNIWMELKELKQELSDDFSRIFTPFGPNLIESNPTRIVVNEEANLGMTIFNQTDVSLYPYLFYFDPSDLSIFEWYKSPIGAGLGKFTMQVDAPLPAKSKLSLGYGDGGVMPWQFVIPEGETKDVGFFKLFLATRPTYFESIGQESPFEVDEEDLSEVKTRAGKVNPLEPPTEVTWGAQLVTILQVKDPNTPN</sequence>
<gene>
    <name evidence="3" type="ORF">CPB83DRAFT_909313</name>
</gene>
<dbReference type="OrthoDB" id="3223806at2759"/>
<feature type="domain" description="Peptidase C14 caspase" evidence="2">
    <location>
        <begin position="6"/>
        <end position="272"/>
    </location>
</feature>
<reference evidence="3" key="1">
    <citation type="submission" date="2020-11" db="EMBL/GenBank/DDBJ databases">
        <authorList>
            <consortium name="DOE Joint Genome Institute"/>
            <person name="Ahrendt S."/>
            <person name="Riley R."/>
            <person name="Andreopoulos W."/>
            <person name="Labutti K."/>
            <person name="Pangilinan J."/>
            <person name="Ruiz-Duenas F.J."/>
            <person name="Barrasa J.M."/>
            <person name="Sanchez-Garcia M."/>
            <person name="Camarero S."/>
            <person name="Miyauchi S."/>
            <person name="Serrano A."/>
            <person name="Linde D."/>
            <person name="Babiker R."/>
            <person name="Drula E."/>
            <person name="Ayuso-Fernandez I."/>
            <person name="Pacheco R."/>
            <person name="Padilla G."/>
            <person name="Ferreira P."/>
            <person name="Barriuso J."/>
            <person name="Kellner H."/>
            <person name="Castanera R."/>
            <person name="Alfaro M."/>
            <person name="Ramirez L."/>
            <person name="Pisabarro A.G."/>
            <person name="Kuo A."/>
            <person name="Tritt A."/>
            <person name="Lipzen A."/>
            <person name="He G."/>
            <person name="Yan M."/>
            <person name="Ng V."/>
            <person name="Cullen D."/>
            <person name="Martin F."/>
            <person name="Rosso M.-N."/>
            <person name="Henrissat B."/>
            <person name="Hibbett D."/>
            <person name="Martinez A.T."/>
            <person name="Grigoriev I.V."/>
        </authorList>
    </citation>
    <scope>NUCLEOTIDE SEQUENCE</scope>
    <source>
        <strain evidence="3">CBS 506.95</strain>
    </source>
</reference>